<dbReference type="GO" id="GO:0016929">
    <property type="term" value="F:deSUMOylase activity"/>
    <property type="evidence" value="ECO:0007669"/>
    <property type="project" value="TreeGrafter"/>
</dbReference>
<dbReference type="OrthoDB" id="693758at2759"/>
<dbReference type="GO" id="GO:0005634">
    <property type="term" value="C:nucleus"/>
    <property type="evidence" value="ECO:0007669"/>
    <property type="project" value="TreeGrafter"/>
</dbReference>
<evidence type="ECO:0000313" key="7">
    <source>
        <dbReference type="EMBL" id="TVU17772.1"/>
    </source>
</evidence>
<evidence type="ECO:0000256" key="4">
    <source>
        <dbReference type="ARBA" id="ARBA00022807"/>
    </source>
</evidence>
<dbReference type="PANTHER" id="PTHR12606">
    <property type="entry name" value="SENTRIN/SUMO-SPECIFIC PROTEASE"/>
    <property type="match status" value="1"/>
</dbReference>
<feature type="non-terminal residue" evidence="7">
    <location>
        <position position="1"/>
    </location>
</feature>
<evidence type="ECO:0000256" key="1">
    <source>
        <dbReference type="ARBA" id="ARBA00005234"/>
    </source>
</evidence>
<name>A0A5J9U236_9POAL</name>
<keyword evidence="2" id="KW-0645">Protease</keyword>
<dbReference type="AlphaFoldDB" id="A0A5J9U236"/>
<keyword evidence="4" id="KW-0788">Thiol protease</keyword>
<feature type="domain" description="Ubiquitin-like protease family profile" evidence="6">
    <location>
        <begin position="143"/>
        <end position="322"/>
    </location>
</feature>
<organism evidence="7 8">
    <name type="scientific">Eragrostis curvula</name>
    <name type="common">weeping love grass</name>
    <dbReference type="NCBI Taxonomy" id="38414"/>
    <lineage>
        <taxon>Eukaryota</taxon>
        <taxon>Viridiplantae</taxon>
        <taxon>Streptophyta</taxon>
        <taxon>Embryophyta</taxon>
        <taxon>Tracheophyta</taxon>
        <taxon>Spermatophyta</taxon>
        <taxon>Magnoliopsida</taxon>
        <taxon>Liliopsida</taxon>
        <taxon>Poales</taxon>
        <taxon>Poaceae</taxon>
        <taxon>PACMAD clade</taxon>
        <taxon>Chloridoideae</taxon>
        <taxon>Eragrostideae</taxon>
        <taxon>Eragrostidinae</taxon>
        <taxon>Eragrostis</taxon>
    </lineage>
</organism>
<dbReference type="Gramene" id="TVU17772">
    <property type="protein sequence ID" value="TVU17772"/>
    <property type="gene ID" value="EJB05_33828"/>
</dbReference>
<dbReference type="InterPro" id="IPR038765">
    <property type="entry name" value="Papain-like_cys_pep_sf"/>
</dbReference>
<dbReference type="Gene3D" id="3.40.395.10">
    <property type="entry name" value="Adenoviral Proteinase, Chain A"/>
    <property type="match status" value="1"/>
</dbReference>
<protein>
    <recommendedName>
        <fullName evidence="6">Ubiquitin-like protease family profile domain-containing protein</fullName>
    </recommendedName>
</protein>
<dbReference type="GO" id="GO:0016926">
    <property type="term" value="P:protein desumoylation"/>
    <property type="evidence" value="ECO:0007669"/>
    <property type="project" value="TreeGrafter"/>
</dbReference>
<evidence type="ECO:0000256" key="5">
    <source>
        <dbReference type="SAM" id="MobiDB-lite"/>
    </source>
</evidence>
<evidence type="ECO:0000259" key="6">
    <source>
        <dbReference type="PROSITE" id="PS50600"/>
    </source>
</evidence>
<sequence length="356" mass="41160">MQWAGETREGEEAIFTETFSMEPSTPKHVRKRKNYVSGRTARPAAARKLWPASSASASASNDTANHQELAHPVQIEQDCNGGEDIYYDEHPDAPPEMTNSKLCWETYRQQVDFVNGLSTREEETLDRINSGPADEVVVQIEDVQLTKKMLEFFATPELYADTYVSDEVIEAWKRMFRRQNISDTRDDGKVLLDSTAKIQFFRTIGSGENDTLLNYGIEYLQHDMVFLPMKRGAHWYLAVINSRKHKIQVLDTNRKQNLDYSDLKNILMIIEECLELAGKEGHSNGWPDFKVASWDVERVQNIPRQTDRSSYGLFLIIYLQFWTGEKMSETFTKDNINMFRWKLGPSLIWSPLNMIH</sequence>
<dbReference type="Proteomes" id="UP000324897">
    <property type="component" value="Chromosome 7"/>
</dbReference>
<accession>A0A5J9U236</accession>
<evidence type="ECO:0000256" key="3">
    <source>
        <dbReference type="ARBA" id="ARBA00022801"/>
    </source>
</evidence>
<dbReference type="PROSITE" id="PS50600">
    <property type="entry name" value="ULP_PROTEASE"/>
    <property type="match status" value="1"/>
</dbReference>
<feature type="region of interest" description="Disordered" evidence="5">
    <location>
        <begin position="1"/>
        <end position="63"/>
    </location>
</feature>
<reference evidence="7 8" key="1">
    <citation type="journal article" date="2019" name="Sci. Rep.">
        <title>A high-quality genome of Eragrostis curvula grass provides insights into Poaceae evolution and supports new strategies to enhance forage quality.</title>
        <authorList>
            <person name="Carballo J."/>
            <person name="Santos B.A.C.M."/>
            <person name="Zappacosta D."/>
            <person name="Garbus I."/>
            <person name="Selva J.P."/>
            <person name="Gallo C.A."/>
            <person name="Diaz A."/>
            <person name="Albertini E."/>
            <person name="Caccamo M."/>
            <person name="Echenique V."/>
        </authorList>
    </citation>
    <scope>NUCLEOTIDE SEQUENCE [LARGE SCALE GENOMIC DNA]</scope>
    <source>
        <strain evidence="8">cv. Victoria</strain>
        <tissue evidence="7">Leaf</tissue>
    </source>
</reference>
<dbReference type="GO" id="GO:0006508">
    <property type="term" value="P:proteolysis"/>
    <property type="evidence" value="ECO:0007669"/>
    <property type="project" value="UniProtKB-KW"/>
</dbReference>
<evidence type="ECO:0000256" key="2">
    <source>
        <dbReference type="ARBA" id="ARBA00022670"/>
    </source>
</evidence>
<comment type="caution">
    <text evidence="7">The sequence shown here is derived from an EMBL/GenBank/DDBJ whole genome shotgun (WGS) entry which is preliminary data.</text>
</comment>
<dbReference type="SUPFAM" id="SSF54001">
    <property type="entry name" value="Cysteine proteinases"/>
    <property type="match status" value="1"/>
</dbReference>
<comment type="similarity">
    <text evidence="1">Belongs to the peptidase C48 family.</text>
</comment>
<proteinExistence type="inferred from homology"/>
<dbReference type="PANTHER" id="PTHR12606:SF155">
    <property type="entry name" value="OS04G0316900 PROTEIN"/>
    <property type="match status" value="1"/>
</dbReference>
<gene>
    <name evidence="7" type="ORF">EJB05_33828</name>
</gene>
<evidence type="ECO:0000313" key="8">
    <source>
        <dbReference type="Proteomes" id="UP000324897"/>
    </source>
</evidence>
<keyword evidence="3" id="KW-0378">Hydrolase</keyword>
<dbReference type="Pfam" id="PF02902">
    <property type="entry name" value="Peptidase_C48"/>
    <property type="match status" value="1"/>
</dbReference>
<feature type="compositionally biased region" description="Basic and acidic residues" evidence="5">
    <location>
        <begin position="1"/>
        <end position="11"/>
    </location>
</feature>
<dbReference type="InterPro" id="IPR003653">
    <property type="entry name" value="Peptidase_C48_C"/>
</dbReference>
<keyword evidence="8" id="KW-1185">Reference proteome</keyword>
<dbReference type="EMBL" id="RWGY01000029">
    <property type="protein sequence ID" value="TVU17772.1"/>
    <property type="molecule type" value="Genomic_DNA"/>
</dbReference>